<evidence type="ECO:0000256" key="1">
    <source>
        <dbReference type="SAM" id="Phobius"/>
    </source>
</evidence>
<organism evidence="2 3">
    <name type="scientific">Trichinella pseudospiralis</name>
    <name type="common">Parasitic roundworm</name>
    <dbReference type="NCBI Taxonomy" id="6337"/>
    <lineage>
        <taxon>Eukaryota</taxon>
        <taxon>Metazoa</taxon>
        <taxon>Ecdysozoa</taxon>
        <taxon>Nematoda</taxon>
        <taxon>Enoplea</taxon>
        <taxon>Dorylaimia</taxon>
        <taxon>Trichinellida</taxon>
        <taxon>Trichinellidae</taxon>
        <taxon>Trichinella</taxon>
    </lineage>
</organism>
<comment type="caution">
    <text evidence="2">The sequence shown here is derived from an EMBL/GenBank/DDBJ whole genome shotgun (WGS) entry which is preliminary data.</text>
</comment>
<keyword evidence="1" id="KW-0472">Membrane</keyword>
<reference evidence="2 3" key="1">
    <citation type="submission" date="2015-01" db="EMBL/GenBank/DDBJ databases">
        <title>Evolution of Trichinella species and genotypes.</title>
        <authorList>
            <person name="Korhonen P.K."/>
            <person name="Edoardo P."/>
            <person name="Giuseppe L.R."/>
            <person name="Gasser R.B."/>
        </authorList>
    </citation>
    <scope>NUCLEOTIDE SEQUENCE [LARGE SCALE GENOMIC DNA]</scope>
    <source>
        <strain evidence="2">ISS470</strain>
    </source>
</reference>
<sequence>MLNQSKLEHVGRIVEKQMMVASFSLTLRQIDFISICTTSIFFISELNMQLLLNNNIVTLILLSGLFCCFICSSHFDFARKNSKLAKNFIVADCLKLN</sequence>
<protein>
    <submittedName>
        <fullName evidence="2">Uncharacterized protein</fullName>
    </submittedName>
</protein>
<dbReference type="EMBL" id="JYDT01000001">
    <property type="protein sequence ID" value="KRY93820.1"/>
    <property type="molecule type" value="Genomic_DNA"/>
</dbReference>
<evidence type="ECO:0000313" key="3">
    <source>
        <dbReference type="Proteomes" id="UP000054995"/>
    </source>
</evidence>
<feature type="transmembrane region" description="Helical" evidence="1">
    <location>
        <begin position="56"/>
        <end position="77"/>
    </location>
</feature>
<proteinExistence type="predicted"/>
<dbReference type="AlphaFoldDB" id="A0A0V1G6S6"/>
<keyword evidence="1" id="KW-1133">Transmembrane helix</keyword>
<accession>A0A0V1G6S6</accession>
<feature type="transmembrane region" description="Helical" evidence="1">
    <location>
        <begin position="20"/>
        <end position="44"/>
    </location>
</feature>
<name>A0A0V1G6S6_TRIPS</name>
<dbReference type="Proteomes" id="UP000054995">
    <property type="component" value="Unassembled WGS sequence"/>
</dbReference>
<evidence type="ECO:0000313" key="2">
    <source>
        <dbReference type="EMBL" id="KRY93820.1"/>
    </source>
</evidence>
<gene>
    <name evidence="2" type="ORF">T4D_8288</name>
</gene>
<keyword evidence="1" id="KW-0812">Transmembrane</keyword>
<keyword evidence="3" id="KW-1185">Reference proteome</keyword>